<evidence type="ECO:0000313" key="1">
    <source>
        <dbReference type="EMBL" id="KAG5574793.1"/>
    </source>
</evidence>
<dbReference type="InterPro" id="IPR055298">
    <property type="entry name" value="AtLOH3-like"/>
</dbReference>
<keyword evidence="2" id="KW-1185">Reference proteome</keyword>
<dbReference type="PANTHER" id="PTHR11697:SF230">
    <property type="entry name" value="ZINC FINGER, MYM DOMAIN CONTAINING 1"/>
    <property type="match status" value="1"/>
</dbReference>
<accession>A0A9J5WG82</accession>
<evidence type="ECO:0000313" key="2">
    <source>
        <dbReference type="Proteomes" id="UP000824120"/>
    </source>
</evidence>
<dbReference type="OrthoDB" id="6778351at2759"/>
<gene>
    <name evidence="1" type="ORF">H5410_054927</name>
</gene>
<reference evidence="1 2" key="1">
    <citation type="submission" date="2020-09" db="EMBL/GenBank/DDBJ databases">
        <title>De no assembly of potato wild relative species, Solanum commersonii.</title>
        <authorList>
            <person name="Cho K."/>
        </authorList>
    </citation>
    <scope>NUCLEOTIDE SEQUENCE [LARGE SCALE GENOMIC DNA]</scope>
    <source>
        <strain evidence="1">LZ3.2</strain>
        <tissue evidence="1">Leaf</tissue>
    </source>
</reference>
<proteinExistence type="predicted"/>
<dbReference type="AlphaFoldDB" id="A0A9J5WG82"/>
<organism evidence="1 2">
    <name type="scientific">Solanum commersonii</name>
    <name type="common">Commerson's wild potato</name>
    <name type="synonym">Commerson's nightshade</name>
    <dbReference type="NCBI Taxonomy" id="4109"/>
    <lineage>
        <taxon>Eukaryota</taxon>
        <taxon>Viridiplantae</taxon>
        <taxon>Streptophyta</taxon>
        <taxon>Embryophyta</taxon>
        <taxon>Tracheophyta</taxon>
        <taxon>Spermatophyta</taxon>
        <taxon>Magnoliopsida</taxon>
        <taxon>eudicotyledons</taxon>
        <taxon>Gunneridae</taxon>
        <taxon>Pentapetalae</taxon>
        <taxon>asterids</taxon>
        <taxon>lamiids</taxon>
        <taxon>Solanales</taxon>
        <taxon>Solanaceae</taxon>
        <taxon>Solanoideae</taxon>
        <taxon>Solaneae</taxon>
        <taxon>Solanum</taxon>
    </lineage>
</organism>
<dbReference type="PANTHER" id="PTHR11697">
    <property type="entry name" value="GENERAL TRANSCRIPTION FACTOR 2-RELATED ZINC FINGER PROTEIN"/>
    <property type="match status" value="1"/>
</dbReference>
<comment type="caution">
    <text evidence="1">The sequence shown here is derived from an EMBL/GenBank/DDBJ whole genome shotgun (WGS) entry which is preliminary data.</text>
</comment>
<dbReference type="EMBL" id="JACXVP010000011">
    <property type="protein sequence ID" value="KAG5574793.1"/>
    <property type="molecule type" value="Genomic_DNA"/>
</dbReference>
<sequence length="128" mass="14918">MDQDIVNAMGFLAFTKQRLQNMRDNEFESLMDDVSSFCEKHDIAISEMDASYFPGKSKRKALDFTYSHHLRVEIFYVVIDLPLQELNNRFDALDSFIVYIRGSDKRFFNLKGISDLAKVLVKSDLHQI</sequence>
<name>A0A9J5WG82_SOLCO</name>
<dbReference type="Proteomes" id="UP000824120">
    <property type="component" value="Chromosome 11"/>
</dbReference>
<protein>
    <submittedName>
        <fullName evidence="1">Uncharacterized protein</fullName>
    </submittedName>
</protein>